<feature type="transmembrane region" description="Helical" evidence="1">
    <location>
        <begin position="46"/>
        <end position="65"/>
    </location>
</feature>
<proteinExistence type="predicted"/>
<keyword evidence="1" id="KW-0812">Transmembrane</keyword>
<comment type="caution">
    <text evidence="2">The sequence shown here is derived from an EMBL/GenBank/DDBJ whole genome shotgun (WGS) entry which is preliminary data.</text>
</comment>
<evidence type="ECO:0000256" key="1">
    <source>
        <dbReference type="SAM" id="Phobius"/>
    </source>
</evidence>
<keyword evidence="3" id="KW-1185">Reference proteome</keyword>
<accession>A0ABD5QN67</accession>
<dbReference type="AlphaFoldDB" id="A0ABD5QN67"/>
<protein>
    <submittedName>
        <fullName evidence="2">Uncharacterized protein</fullName>
    </submittedName>
</protein>
<dbReference type="Proteomes" id="UP001596145">
    <property type="component" value="Unassembled WGS sequence"/>
</dbReference>
<dbReference type="RefSeq" id="WP_122105743.1">
    <property type="nucleotide sequence ID" value="NZ_JBHSKV010000002.1"/>
</dbReference>
<sequence length="148" mass="14925">MTRALLPAAVAVVAAATTSVTRRIAPILLESSIDLPSTDALSLYVAGGRFVSFVLVYGALLGVAYRIGRTRGDLHGVGTITFTTGVVSAVAYLVVTAGTLLWLGPQQGAITAVLAVGSSVGFGVQLSVVVFAGLALGRLRRPGDGASA</sequence>
<feature type="transmembrane region" description="Helical" evidence="1">
    <location>
        <begin position="77"/>
        <end position="103"/>
    </location>
</feature>
<evidence type="ECO:0000313" key="3">
    <source>
        <dbReference type="Proteomes" id="UP001596145"/>
    </source>
</evidence>
<keyword evidence="1" id="KW-0472">Membrane</keyword>
<feature type="transmembrane region" description="Helical" evidence="1">
    <location>
        <begin position="109"/>
        <end position="136"/>
    </location>
</feature>
<organism evidence="2 3">
    <name type="scientific">Halorubrum glutamatedens</name>
    <dbReference type="NCBI Taxonomy" id="2707018"/>
    <lineage>
        <taxon>Archaea</taxon>
        <taxon>Methanobacteriati</taxon>
        <taxon>Methanobacteriota</taxon>
        <taxon>Stenosarchaea group</taxon>
        <taxon>Halobacteria</taxon>
        <taxon>Halobacteriales</taxon>
        <taxon>Haloferacaceae</taxon>
        <taxon>Halorubrum</taxon>
    </lineage>
</organism>
<evidence type="ECO:0000313" key="2">
    <source>
        <dbReference type="EMBL" id="MFC5133708.1"/>
    </source>
</evidence>
<gene>
    <name evidence="2" type="ORF">ACFPJA_03050</name>
</gene>
<dbReference type="EMBL" id="JBHSKV010000002">
    <property type="protein sequence ID" value="MFC5133708.1"/>
    <property type="molecule type" value="Genomic_DNA"/>
</dbReference>
<reference evidence="2 3" key="1">
    <citation type="journal article" date="2019" name="Int. J. Syst. Evol. Microbiol.">
        <title>The Global Catalogue of Microorganisms (GCM) 10K type strain sequencing project: providing services to taxonomists for standard genome sequencing and annotation.</title>
        <authorList>
            <consortium name="The Broad Institute Genomics Platform"/>
            <consortium name="The Broad Institute Genome Sequencing Center for Infectious Disease"/>
            <person name="Wu L."/>
            <person name="Ma J."/>
        </authorList>
    </citation>
    <scope>NUCLEOTIDE SEQUENCE [LARGE SCALE GENOMIC DNA]</scope>
    <source>
        <strain evidence="2 3">CGMCC 1.16026</strain>
    </source>
</reference>
<name>A0ABD5QN67_9EURY</name>
<keyword evidence="1" id="KW-1133">Transmembrane helix</keyword>